<dbReference type="Pfam" id="PF23256">
    <property type="entry name" value="CHX17_2nd"/>
    <property type="match status" value="1"/>
</dbReference>
<keyword evidence="5" id="KW-0630">Potassium</keyword>
<dbReference type="GO" id="GO:0006813">
    <property type="term" value="P:potassium ion transport"/>
    <property type="evidence" value="ECO:0007669"/>
    <property type="project" value="UniProtKB-KW"/>
</dbReference>
<dbReference type="Proteomes" id="UP000288805">
    <property type="component" value="Unassembled WGS sequence"/>
</dbReference>
<evidence type="ECO:0000256" key="1">
    <source>
        <dbReference type="ARBA" id="ARBA00004141"/>
    </source>
</evidence>
<feature type="transmembrane region" description="Helical" evidence="10">
    <location>
        <begin position="401"/>
        <end position="424"/>
    </location>
</feature>
<feature type="transmembrane region" description="Helical" evidence="10">
    <location>
        <begin position="30"/>
        <end position="50"/>
    </location>
</feature>
<dbReference type="FunFam" id="1.20.1530.20:FF:000025">
    <property type="entry name" value="Cation/H(+) antiporter 28"/>
    <property type="match status" value="1"/>
</dbReference>
<sequence length="795" mass="87434">MEKANVNFKDLMPTKLQPCKHLVANATGGASYILGFLLVVFLSNIAHALLRTFQQPRMVAETLVGIIAGNIVLTQEELFANIQQTLDNIKDFGMICHMFALGLEMDPCILFQRPTREAMVAYSGMLSTFILACLLTPFFHYSEVPNYKFTFSLSVTLTGTASPLLTRIITDLKIGKSDIGRLVVAAGIHSDLVSTLLISIGFVILSADKNLSVRDCKSILTITSTLIPQALITAMISPIFMGWVNHENPEGKPLKGSHMVLSVAFVVISCSCSALAGYSPVMSAFISGIALPREGRLSKMMISKVNYFLNNIFYPIFFVWVGLMVIFPKFHPGSPWTWARMIFIFVIATLGKVVGTFLSGLMFGFNHPESVALGLLLNVKGHFHMYLALSAVQNEITTNSTGIGLTLAIFCTVVYAPSVVAYIIGRARRKRSPNQRMALQWLDPTNELRILLCVHGPQELPSAINFIEISRGRDDPAIMVYVTDMIELTEQIESTLVRNEGMEVATVTDKIVVEMRDQITSAIKTYEEEHSESGVTLRRMLALSSFSVMHQDISILAENLLVSLVVLPFHKYQASDGNMIEAQSKLRYVNRKVLQYAPCSVGILVDRGFGVTNKISRSSIFLNAAVIFIGGKDDREALAYASHVALHPGVKLTVIRFLLDTNAIAKSTRLGTCKISLPEQEEEMKLDDEFFADFYERHVGGHVAYVEKYLANSAETMSALQSLEGKYGLIIVGRGGRVNSALTAGMNDWEQCPELGPIGDLLSGSSSVVSASILIIQQHRPKGEIAGLTEEFSVM</sequence>
<dbReference type="EMBL" id="QGNW01001064">
    <property type="protein sequence ID" value="RVW57170.1"/>
    <property type="molecule type" value="Genomic_DNA"/>
</dbReference>
<dbReference type="InterPro" id="IPR038770">
    <property type="entry name" value="Na+/solute_symporter_sf"/>
</dbReference>
<evidence type="ECO:0000259" key="11">
    <source>
        <dbReference type="Pfam" id="PF00999"/>
    </source>
</evidence>
<comment type="subcellular location">
    <subcellularLocation>
        <location evidence="1">Membrane</location>
        <topology evidence="1">Multi-pass membrane protein</topology>
    </subcellularLocation>
</comment>
<evidence type="ECO:0000256" key="2">
    <source>
        <dbReference type="ARBA" id="ARBA00022448"/>
    </source>
</evidence>
<dbReference type="Gene3D" id="3.40.50.12370">
    <property type="match status" value="1"/>
</dbReference>
<evidence type="ECO:0000256" key="6">
    <source>
        <dbReference type="ARBA" id="ARBA00022989"/>
    </source>
</evidence>
<feature type="transmembrane region" description="Helical" evidence="10">
    <location>
        <begin position="342"/>
        <end position="364"/>
    </location>
</feature>
<keyword evidence="4 10" id="KW-0812">Transmembrane</keyword>
<keyword evidence="3" id="KW-0633">Potassium transport</keyword>
<dbReference type="GO" id="GO:1902600">
    <property type="term" value="P:proton transmembrane transport"/>
    <property type="evidence" value="ECO:0007669"/>
    <property type="project" value="InterPro"/>
</dbReference>
<keyword evidence="6 10" id="KW-1133">Transmembrane helix</keyword>
<feature type="domain" description="Cation/H(+) antiporter central" evidence="12">
    <location>
        <begin position="516"/>
        <end position="616"/>
    </location>
</feature>
<gene>
    <name evidence="14" type="primary">CHX28_0</name>
    <name evidence="14" type="ORF">CK203_101775</name>
</gene>
<dbReference type="GO" id="GO:0016020">
    <property type="term" value="C:membrane"/>
    <property type="evidence" value="ECO:0007669"/>
    <property type="project" value="UniProtKB-SubCell"/>
</dbReference>
<feature type="transmembrane region" description="Helical" evidence="10">
    <location>
        <begin position="263"/>
        <end position="291"/>
    </location>
</feature>
<dbReference type="InterPro" id="IPR057290">
    <property type="entry name" value="CHX17_C"/>
</dbReference>
<dbReference type="Gramene" id="Vitis07g01676.t01">
    <property type="protein sequence ID" value="Vitis07g01676.t01.CDS"/>
    <property type="gene ID" value="Vitis07g01676"/>
</dbReference>
<evidence type="ECO:0000256" key="4">
    <source>
        <dbReference type="ARBA" id="ARBA00022692"/>
    </source>
</evidence>
<dbReference type="InterPro" id="IPR006153">
    <property type="entry name" value="Cation/H_exchanger_TM"/>
</dbReference>
<dbReference type="GO" id="GO:0015297">
    <property type="term" value="F:antiporter activity"/>
    <property type="evidence" value="ECO:0007669"/>
    <property type="project" value="InterPro"/>
</dbReference>
<evidence type="ECO:0000256" key="5">
    <source>
        <dbReference type="ARBA" id="ARBA00022958"/>
    </source>
</evidence>
<protein>
    <submittedName>
        <fullName evidence="14">Cation/H(+) antiporter 28</fullName>
    </submittedName>
</protein>
<dbReference type="InterPro" id="IPR050794">
    <property type="entry name" value="CPA2_transporter"/>
</dbReference>
<organism evidence="14 15">
    <name type="scientific">Vitis vinifera</name>
    <name type="common">Grape</name>
    <dbReference type="NCBI Taxonomy" id="29760"/>
    <lineage>
        <taxon>Eukaryota</taxon>
        <taxon>Viridiplantae</taxon>
        <taxon>Streptophyta</taxon>
        <taxon>Embryophyta</taxon>
        <taxon>Tracheophyta</taxon>
        <taxon>Spermatophyta</taxon>
        <taxon>Magnoliopsida</taxon>
        <taxon>eudicotyledons</taxon>
        <taxon>Gunneridae</taxon>
        <taxon>Pentapetalae</taxon>
        <taxon>rosids</taxon>
        <taxon>Vitales</taxon>
        <taxon>Vitaceae</taxon>
        <taxon>Viteae</taxon>
        <taxon>Vitis</taxon>
    </lineage>
</organism>
<feature type="transmembrane region" description="Helical" evidence="10">
    <location>
        <begin position="312"/>
        <end position="330"/>
    </location>
</feature>
<evidence type="ECO:0000256" key="8">
    <source>
        <dbReference type="ARBA" id="ARBA00023136"/>
    </source>
</evidence>
<evidence type="ECO:0000256" key="3">
    <source>
        <dbReference type="ARBA" id="ARBA00022538"/>
    </source>
</evidence>
<evidence type="ECO:0000256" key="7">
    <source>
        <dbReference type="ARBA" id="ARBA00023065"/>
    </source>
</evidence>
<keyword evidence="7" id="KW-0406">Ion transport</keyword>
<evidence type="ECO:0000259" key="13">
    <source>
        <dbReference type="Pfam" id="PF23259"/>
    </source>
</evidence>
<keyword evidence="2" id="KW-0813">Transport</keyword>
<comment type="caution">
    <text evidence="14">The sequence shown here is derived from an EMBL/GenBank/DDBJ whole genome shotgun (WGS) entry which is preliminary data.</text>
</comment>
<evidence type="ECO:0000256" key="10">
    <source>
        <dbReference type="SAM" id="Phobius"/>
    </source>
</evidence>
<name>A0A438FBU2_VITVI</name>
<dbReference type="Gene3D" id="1.20.1530.20">
    <property type="match status" value="1"/>
</dbReference>
<feature type="transmembrane region" description="Helical" evidence="10">
    <location>
        <begin position="371"/>
        <end position="389"/>
    </location>
</feature>
<accession>A0A438FBU2</accession>
<feature type="transmembrane region" description="Helical" evidence="10">
    <location>
        <begin position="119"/>
        <end position="139"/>
    </location>
</feature>
<comment type="similarity">
    <text evidence="9">Belongs to the monovalent cation:proton antiporter 2 (CPA2) transporter (TC 2.A.37) family. CHX (TC 2.A.37.4) subfamily.</text>
</comment>
<feature type="transmembrane region" description="Helical" evidence="10">
    <location>
        <begin position="219"/>
        <end position="243"/>
    </location>
</feature>
<feature type="transmembrane region" description="Helical" evidence="10">
    <location>
        <begin position="182"/>
        <end position="207"/>
    </location>
</feature>
<dbReference type="Pfam" id="PF23259">
    <property type="entry name" value="CHX17_C"/>
    <property type="match status" value="1"/>
</dbReference>
<dbReference type="InterPro" id="IPR057291">
    <property type="entry name" value="CHX17_2nd"/>
</dbReference>
<dbReference type="AlphaFoldDB" id="A0A438FBU2"/>
<evidence type="ECO:0000256" key="9">
    <source>
        <dbReference type="ARBA" id="ARBA00038341"/>
    </source>
</evidence>
<dbReference type="PANTHER" id="PTHR32468:SF145">
    <property type="entry name" value="CATION_H(+) ANTIPORTER 28"/>
    <property type="match status" value="1"/>
</dbReference>
<feature type="domain" description="Cation/H+ exchanger transmembrane" evidence="11">
    <location>
        <begin position="40"/>
        <end position="421"/>
    </location>
</feature>
<evidence type="ECO:0000259" key="12">
    <source>
        <dbReference type="Pfam" id="PF23256"/>
    </source>
</evidence>
<keyword evidence="8 10" id="KW-0472">Membrane</keyword>
<proteinExistence type="inferred from homology"/>
<dbReference type="Pfam" id="PF00999">
    <property type="entry name" value="Na_H_Exchanger"/>
    <property type="match status" value="1"/>
</dbReference>
<dbReference type="PANTHER" id="PTHR32468">
    <property type="entry name" value="CATION/H + ANTIPORTER"/>
    <property type="match status" value="1"/>
</dbReference>
<feature type="domain" description="Cation/H(+) antiporter C-terminal" evidence="13">
    <location>
        <begin position="623"/>
        <end position="780"/>
    </location>
</feature>
<evidence type="ECO:0000313" key="15">
    <source>
        <dbReference type="Proteomes" id="UP000288805"/>
    </source>
</evidence>
<reference evidence="14 15" key="1">
    <citation type="journal article" date="2018" name="PLoS Genet.">
        <title>Population sequencing reveals clonal diversity and ancestral inbreeding in the grapevine cultivar Chardonnay.</title>
        <authorList>
            <person name="Roach M.J."/>
            <person name="Johnson D.L."/>
            <person name="Bohlmann J."/>
            <person name="van Vuuren H.J."/>
            <person name="Jones S.J."/>
            <person name="Pretorius I.S."/>
            <person name="Schmidt S.A."/>
            <person name="Borneman A.R."/>
        </authorList>
    </citation>
    <scope>NUCLEOTIDE SEQUENCE [LARGE SCALE GENOMIC DNA]</scope>
    <source>
        <strain evidence="15">cv. Chardonnay</strain>
        <tissue evidence="14">Leaf</tissue>
    </source>
</reference>
<evidence type="ECO:0000313" key="14">
    <source>
        <dbReference type="EMBL" id="RVW57170.1"/>
    </source>
</evidence>